<protein>
    <submittedName>
        <fullName evidence="2">Uncharacterized protein</fullName>
    </submittedName>
</protein>
<reference evidence="2 3" key="1">
    <citation type="journal article" date="2017" name="Genome Biol. Evol.">
        <title>Trajectories and Drivers of Genome Evolution in Surface-Associated Marine Phaeobacter.</title>
        <authorList>
            <person name="Freese H.M."/>
            <person name="Sikorski J."/>
            <person name="Bunk B."/>
            <person name="Scheuner C."/>
            <person name="Meier-Kolthoff J.P."/>
            <person name="Sproer C."/>
            <person name="Gram L."/>
            <person name="Overmann J."/>
        </authorList>
    </citation>
    <scope>NUCLEOTIDE SEQUENCE [LARGE SCALE GENOMIC DNA]</scope>
    <source>
        <strain evidence="2 3">P66</strain>
    </source>
</reference>
<evidence type="ECO:0000313" key="2">
    <source>
        <dbReference type="EMBL" id="AUQ96439.1"/>
    </source>
</evidence>
<accession>A0ABM6RIV8</accession>
<feature type="transmembrane region" description="Helical" evidence="1">
    <location>
        <begin position="5"/>
        <end position="25"/>
    </location>
</feature>
<keyword evidence="1" id="KW-1133">Transmembrane helix</keyword>
<name>A0ABM6RIV8_9RHOB</name>
<feature type="transmembrane region" description="Helical" evidence="1">
    <location>
        <begin position="122"/>
        <end position="138"/>
    </location>
</feature>
<evidence type="ECO:0000313" key="3">
    <source>
        <dbReference type="Proteomes" id="UP000236536"/>
    </source>
</evidence>
<proteinExistence type="predicted"/>
<keyword evidence="1" id="KW-0472">Membrane</keyword>
<organism evidence="2 3">
    <name type="scientific">Phaeobacter inhibens</name>
    <dbReference type="NCBI Taxonomy" id="221822"/>
    <lineage>
        <taxon>Bacteria</taxon>
        <taxon>Pseudomonadati</taxon>
        <taxon>Pseudomonadota</taxon>
        <taxon>Alphaproteobacteria</taxon>
        <taxon>Rhodobacterales</taxon>
        <taxon>Roseobacteraceae</taxon>
        <taxon>Phaeobacter</taxon>
    </lineage>
</organism>
<dbReference type="EMBL" id="CP010705">
    <property type="protein sequence ID" value="AUQ96439.1"/>
    <property type="molecule type" value="Genomic_DNA"/>
</dbReference>
<sequence length="201" mass="22743">MSLRLWTAITIFLGSYLPLSIILLAQDFKYSNLNHGLCFSFWAEESSCSLPFQNPYASLPIFFVCLACFSITIITMSVIKLNNSSKITSTKYIPSELMNYTLPYVVSFMGMGADYGEASPDKFIGIFIFMIWIFWITYKSGQIILNPVLVAFGWKLHEITYSFAGSSSQHTTTALIKGPIEVGDIVQHNWIQEVMIVKKKQ</sequence>
<dbReference type="Proteomes" id="UP000236536">
    <property type="component" value="Chromosome"/>
</dbReference>
<gene>
    <name evidence="2" type="ORF">PhaeoP66_03709</name>
</gene>
<keyword evidence="1" id="KW-0812">Transmembrane</keyword>
<keyword evidence="3" id="KW-1185">Reference proteome</keyword>
<dbReference type="RefSeq" id="WP_123619099.1">
    <property type="nucleotide sequence ID" value="NZ_CP010705.1"/>
</dbReference>
<reference evidence="2 3" key="2">
    <citation type="journal article" date="2017" name="Int. J. Syst. Evol. Microbiol.">
        <title>Adaptation of Surface-Associated Bacteria to the Open Ocean: A Genomically Distinct Subpopulation of Phaeobacter gallaeciensis Colonizes Pacific Mesozooplankton.</title>
        <authorList>
            <person name="Freese H.M."/>
            <person name="Methner A."/>
            <person name="Overmann J."/>
        </authorList>
    </citation>
    <scope>NUCLEOTIDE SEQUENCE [LARGE SCALE GENOMIC DNA]</scope>
    <source>
        <strain evidence="2 3">P66</strain>
    </source>
</reference>
<feature type="transmembrane region" description="Helical" evidence="1">
    <location>
        <begin position="100"/>
        <end position="116"/>
    </location>
</feature>
<feature type="transmembrane region" description="Helical" evidence="1">
    <location>
        <begin position="59"/>
        <end position="79"/>
    </location>
</feature>
<evidence type="ECO:0000256" key="1">
    <source>
        <dbReference type="SAM" id="Phobius"/>
    </source>
</evidence>